<dbReference type="CDD" id="cd05271">
    <property type="entry name" value="NDUFA9_like_SDR_a"/>
    <property type="match status" value="1"/>
</dbReference>
<feature type="domain" description="NAD-dependent epimerase/dehydratase" evidence="1">
    <location>
        <begin position="8"/>
        <end position="214"/>
    </location>
</feature>
<keyword evidence="3" id="KW-1185">Reference proteome</keyword>
<dbReference type="Gene3D" id="3.40.50.720">
    <property type="entry name" value="NAD(P)-binding Rossmann-like Domain"/>
    <property type="match status" value="1"/>
</dbReference>
<dbReference type="InterPro" id="IPR001509">
    <property type="entry name" value="Epimerase_deHydtase"/>
</dbReference>
<organism evidence="2 3">
    <name type="scientific">Acetobacter thailandicus</name>
    <dbReference type="NCBI Taxonomy" id="1502842"/>
    <lineage>
        <taxon>Bacteria</taxon>
        <taxon>Pseudomonadati</taxon>
        <taxon>Pseudomonadota</taxon>
        <taxon>Alphaproteobacteria</taxon>
        <taxon>Acetobacterales</taxon>
        <taxon>Acetobacteraceae</taxon>
        <taxon>Acetobacter</taxon>
    </lineage>
</organism>
<sequence>MSAGRIATVFGGNGFVGQYVVQHLARAGYLVRVAGRRPDLASLLRPLGDVGQIAPFYAPVQDEEAVACVVKGASVVVNLVAVLGGRGLESVNVEGAKRVARLSAAAGVETFVQVSALGAASDAPSAYGRSRAAGEEAVKQYIPTASIIRPSVIFGPDDHFFNRLASLARFLPVMPVYGASARLQPVFVGDVAESIARIILTPELAEAGKTWSLGGPDILTMREIYRWILAQTKRENLLVRVPGWIATLQAAFFERLPGQILTRDQLRMLSQDNVLPPGEPGFAELDMEPNSIERCVPFYMERFRPGGGRSGIIVSKQDIITQ</sequence>
<proteinExistence type="predicted"/>
<accession>A0ABT3QBX4</accession>
<dbReference type="InterPro" id="IPR036291">
    <property type="entry name" value="NAD(P)-bd_dom_sf"/>
</dbReference>
<evidence type="ECO:0000313" key="2">
    <source>
        <dbReference type="EMBL" id="MCX2562774.1"/>
    </source>
</evidence>
<dbReference type="Proteomes" id="UP001301152">
    <property type="component" value="Unassembled WGS sequence"/>
</dbReference>
<name>A0ABT3QBX4_9PROT</name>
<evidence type="ECO:0000313" key="3">
    <source>
        <dbReference type="Proteomes" id="UP001301152"/>
    </source>
</evidence>
<dbReference type="PANTHER" id="PTHR12126:SF11">
    <property type="entry name" value="NADH DEHYDROGENASE [UBIQUINONE] 1 ALPHA SUBCOMPLEX SUBUNIT 9, MITOCHONDRIAL"/>
    <property type="match status" value="1"/>
</dbReference>
<dbReference type="SUPFAM" id="SSF51735">
    <property type="entry name" value="NAD(P)-binding Rossmann-fold domains"/>
    <property type="match status" value="1"/>
</dbReference>
<dbReference type="PANTHER" id="PTHR12126">
    <property type="entry name" value="NADH-UBIQUINONE OXIDOREDUCTASE 39 KDA SUBUNIT-RELATED"/>
    <property type="match status" value="1"/>
</dbReference>
<comment type="caution">
    <text evidence="2">The sequence shown here is derived from an EMBL/GenBank/DDBJ whole genome shotgun (WGS) entry which is preliminary data.</text>
</comment>
<dbReference type="EMBL" id="JAPIUZ010000001">
    <property type="protein sequence ID" value="MCX2562774.1"/>
    <property type="molecule type" value="Genomic_DNA"/>
</dbReference>
<dbReference type="InterPro" id="IPR051207">
    <property type="entry name" value="ComplexI_NDUFA9_subunit"/>
</dbReference>
<protein>
    <submittedName>
        <fullName evidence="2">Complex I NDUFA9 subunit family protein</fullName>
    </submittedName>
</protein>
<gene>
    <name evidence="2" type="ORF">OQ497_02155</name>
</gene>
<evidence type="ECO:0000259" key="1">
    <source>
        <dbReference type="Pfam" id="PF01370"/>
    </source>
</evidence>
<reference evidence="2 3" key="1">
    <citation type="submission" date="2022-11" db="EMBL/GenBank/DDBJ databases">
        <title>Genome sequencing of Acetobacter type strain.</title>
        <authorList>
            <person name="Heo J."/>
            <person name="Lee D."/>
            <person name="Han B.-H."/>
            <person name="Hong S.-B."/>
            <person name="Kwon S.-W."/>
        </authorList>
    </citation>
    <scope>NUCLEOTIDE SEQUENCE [LARGE SCALE GENOMIC DNA]</scope>
    <source>
        <strain evidence="2 3">KACC 21253</strain>
    </source>
</reference>
<dbReference type="RefSeq" id="WP_173559486.1">
    <property type="nucleotide sequence ID" value="NZ_JAPIUZ010000001.1"/>
</dbReference>
<dbReference type="Pfam" id="PF01370">
    <property type="entry name" value="Epimerase"/>
    <property type="match status" value="1"/>
</dbReference>